<feature type="transmembrane region" description="Helical" evidence="1">
    <location>
        <begin position="55"/>
        <end position="77"/>
    </location>
</feature>
<keyword evidence="1" id="KW-1133">Transmembrane helix</keyword>
<dbReference type="AlphaFoldDB" id="A0A495VVH5"/>
<accession>A0A495VVH5</accession>
<organism evidence="2 3">
    <name type="scientific">Saccharothrix australiensis</name>
    <dbReference type="NCBI Taxonomy" id="2072"/>
    <lineage>
        <taxon>Bacteria</taxon>
        <taxon>Bacillati</taxon>
        <taxon>Actinomycetota</taxon>
        <taxon>Actinomycetes</taxon>
        <taxon>Pseudonocardiales</taxon>
        <taxon>Pseudonocardiaceae</taxon>
        <taxon>Saccharothrix</taxon>
    </lineage>
</organism>
<keyword evidence="1" id="KW-0472">Membrane</keyword>
<dbReference type="InterPro" id="IPR025238">
    <property type="entry name" value="DUF4184"/>
</dbReference>
<dbReference type="Pfam" id="PF13803">
    <property type="entry name" value="DUF4184"/>
    <property type="match status" value="1"/>
</dbReference>
<reference evidence="2 3" key="1">
    <citation type="submission" date="2018-10" db="EMBL/GenBank/DDBJ databases">
        <title>Sequencing the genomes of 1000 actinobacteria strains.</title>
        <authorList>
            <person name="Klenk H.-P."/>
        </authorList>
    </citation>
    <scope>NUCLEOTIDE SEQUENCE [LARGE SCALE GENOMIC DNA]</scope>
    <source>
        <strain evidence="2 3">DSM 43800</strain>
    </source>
</reference>
<evidence type="ECO:0000313" key="2">
    <source>
        <dbReference type="EMBL" id="RKT52493.1"/>
    </source>
</evidence>
<sequence>MIQSGVPFTVSHIAAAIPLAVRPLVPSALVAGAVAPDLPYFVLLYPGGGEYTHTWWGMVLVDVPIALVALLVYRLLLLEPALALAPAGLRSRVAWLPAPRFGVAAVVSALVGSATHLGWDGFTHERGWAVLLVPELAARVGGVPLYALGQWASTALGGLVVVVWGLRRLAAMPRRPVPARFAPPDRPAPVVALVAVFTAVFAAVTTTGRGPADVLVSASITVVSGALAALALYGLWRALRRRGGHATRVTPPARSPRRCS</sequence>
<evidence type="ECO:0000313" key="3">
    <source>
        <dbReference type="Proteomes" id="UP000282084"/>
    </source>
</evidence>
<feature type="transmembrane region" description="Helical" evidence="1">
    <location>
        <begin position="145"/>
        <end position="166"/>
    </location>
</feature>
<feature type="transmembrane region" description="Helical" evidence="1">
    <location>
        <begin position="187"/>
        <end position="208"/>
    </location>
</feature>
<feature type="transmembrane region" description="Helical" evidence="1">
    <location>
        <begin position="12"/>
        <end position="35"/>
    </location>
</feature>
<evidence type="ECO:0000256" key="1">
    <source>
        <dbReference type="SAM" id="Phobius"/>
    </source>
</evidence>
<keyword evidence="3" id="KW-1185">Reference proteome</keyword>
<feature type="transmembrane region" description="Helical" evidence="1">
    <location>
        <begin position="214"/>
        <end position="236"/>
    </location>
</feature>
<gene>
    <name evidence="2" type="ORF">C8E97_1009</name>
</gene>
<protein>
    <submittedName>
        <fullName evidence="2">Uncharacterized protein DUF4184</fullName>
    </submittedName>
</protein>
<name>A0A495VVH5_9PSEU</name>
<dbReference type="Proteomes" id="UP000282084">
    <property type="component" value="Unassembled WGS sequence"/>
</dbReference>
<feature type="transmembrane region" description="Helical" evidence="1">
    <location>
        <begin position="98"/>
        <end position="119"/>
    </location>
</feature>
<proteinExistence type="predicted"/>
<dbReference type="EMBL" id="RBXO01000001">
    <property type="protein sequence ID" value="RKT52493.1"/>
    <property type="molecule type" value="Genomic_DNA"/>
</dbReference>
<comment type="caution">
    <text evidence="2">The sequence shown here is derived from an EMBL/GenBank/DDBJ whole genome shotgun (WGS) entry which is preliminary data.</text>
</comment>
<keyword evidence="1" id="KW-0812">Transmembrane</keyword>